<dbReference type="GO" id="GO:0005524">
    <property type="term" value="F:ATP binding"/>
    <property type="evidence" value="ECO:0007669"/>
    <property type="project" value="InterPro"/>
</dbReference>
<organism evidence="11 12">
    <name type="scientific">Trifolium medium</name>
    <dbReference type="NCBI Taxonomy" id="97028"/>
    <lineage>
        <taxon>Eukaryota</taxon>
        <taxon>Viridiplantae</taxon>
        <taxon>Streptophyta</taxon>
        <taxon>Embryophyta</taxon>
        <taxon>Tracheophyta</taxon>
        <taxon>Spermatophyta</taxon>
        <taxon>Magnoliopsida</taxon>
        <taxon>eudicotyledons</taxon>
        <taxon>Gunneridae</taxon>
        <taxon>Pentapetalae</taxon>
        <taxon>rosids</taxon>
        <taxon>fabids</taxon>
        <taxon>Fabales</taxon>
        <taxon>Fabaceae</taxon>
        <taxon>Papilionoideae</taxon>
        <taxon>50 kb inversion clade</taxon>
        <taxon>NPAAA clade</taxon>
        <taxon>Hologalegina</taxon>
        <taxon>IRL clade</taxon>
        <taxon>Trifolieae</taxon>
        <taxon>Trifolium</taxon>
    </lineage>
</organism>
<feature type="region of interest" description="Disordered" evidence="8">
    <location>
        <begin position="1"/>
        <end position="70"/>
    </location>
</feature>
<evidence type="ECO:0000313" key="11">
    <source>
        <dbReference type="EMBL" id="MCH95187.1"/>
    </source>
</evidence>
<evidence type="ECO:0000256" key="7">
    <source>
        <dbReference type="ARBA" id="ARBA00023180"/>
    </source>
</evidence>
<evidence type="ECO:0000256" key="2">
    <source>
        <dbReference type="ARBA" id="ARBA00022448"/>
    </source>
</evidence>
<feature type="transmembrane region" description="Helical" evidence="9">
    <location>
        <begin position="132"/>
        <end position="154"/>
    </location>
</feature>
<comment type="similarity">
    <text evidence="1">Belongs to the ABC transporter superfamily. ABCB family. Multidrug resistance exporter (TC 3.A.1.201) subfamily.</text>
</comment>
<dbReference type="SUPFAM" id="SSF90123">
    <property type="entry name" value="ABC transporter transmembrane region"/>
    <property type="match status" value="1"/>
</dbReference>
<dbReference type="InterPro" id="IPR011527">
    <property type="entry name" value="ABC1_TM_dom"/>
</dbReference>
<evidence type="ECO:0000256" key="4">
    <source>
        <dbReference type="ARBA" id="ARBA00022737"/>
    </source>
</evidence>
<feature type="compositionally biased region" description="Basic and acidic residues" evidence="8">
    <location>
        <begin position="51"/>
        <end position="65"/>
    </location>
</feature>
<evidence type="ECO:0000256" key="9">
    <source>
        <dbReference type="SAM" id="Phobius"/>
    </source>
</evidence>
<feature type="domain" description="ABC transmembrane type-1" evidence="10">
    <location>
        <begin position="89"/>
        <end position="252"/>
    </location>
</feature>
<dbReference type="FunFam" id="1.20.1560.10:FF:000021">
    <property type="entry name" value="ABC transporter B family member 6"/>
    <property type="match status" value="1"/>
</dbReference>
<evidence type="ECO:0000259" key="10">
    <source>
        <dbReference type="PROSITE" id="PS50929"/>
    </source>
</evidence>
<keyword evidence="3 9" id="KW-0812">Transmembrane</keyword>
<evidence type="ECO:0000256" key="5">
    <source>
        <dbReference type="ARBA" id="ARBA00022989"/>
    </source>
</evidence>
<keyword evidence="12" id="KW-1185">Reference proteome</keyword>
<evidence type="ECO:0000256" key="3">
    <source>
        <dbReference type="ARBA" id="ARBA00022692"/>
    </source>
</evidence>
<evidence type="ECO:0000256" key="6">
    <source>
        <dbReference type="ARBA" id="ARBA00023136"/>
    </source>
</evidence>
<feature type="non-terminal residue" evidence="11">
    <location>
        <position position="252"/>
    </location>
</feature>
<comment type="caution">
    <text evidence="11">The sequence shown here is derived from an EMBL/GenBank/DDBJ whole genome shotgun (WGS) entry which is preliminary data.</text>
</comment>
<evidence type="ECO:0000256" key="1">
    <source>
        <dbReference type="ARBA" id="ARBA00007577"/>
    </source>
</evidence>
<keyword evidence="4" id="KW-0677">Repeat</keyword>
<dbReference type="Gene3D" id="1.20.1560.10">
    <property type="entry name" value="ABC transporter type 1, transmembrane domain"/>
    <property type="match status" value="1"/>
</dbReference>
<dbReference type="EMBL" id="LXQA010029167">
    <property type="protein sequence ID" value="MCH95187.1"/>
    <property type="molecule type" value="Genomic_DNA"/>
</dbReference>
<dbReference type="CDD" id="cd18578">
    <property type="entry name" value="ABC_6TM_Pgp_ABCB1_D2_like"/>
    <property type="match status" value="1"/>
</dbReference>
<dbReference type="InterPro" id="IPR036640">
    <property type="entry name" value="ABC1_TM_sf"/>
</dbReference>
<accession>A0A392N5V7</accession>
<keyword evidence="5 9" id="KW-1133">Transmembrane helix</keyword>
<dbReference type="Proteomes" id="UP000265520">
    <property type="component" value="Unassembled WGS sequence"/>
</dbReference>
<name>A0A392N5V7_9FABA</name>
<keyword evidence="2" id="KW-0813">Transport</keyword>
<dbReference type="AlphaFoldDB" id="A0A392N5V7"/>
<keyword evidence="6 9" id="KW-0472">Membrane</keyword>
<dbReference type="Pfam" id="PF00664">
    <property type="entry name" value="ABC_membrane"/>
    <property type="match status" value="1"/>
</dbReference>
<dbReference type="PANTHER" id="PTHR45136:SF2">
    <property type="entry name" value="ABC TRANSPORTER DOMAIN-CONTAINING PROTEIN"/>
    <property type="match status" value="1"/>
</dbReference>
<evidence type="ECO:0000256" key="8">
    <source>
        <dbReference type="SAM" id="MobiDB-lite"/>
    </source>
</evidence>
<protein>
    <submittedName>
        <fullName evidence="11">ABC transporter B family member 20-like</fullName>
    </submittedName>
</protein>
<dbReference type="GO" id="GO:0140359">
    <property type="term" value="F:ABC-type transporter activity"/>
    <property type="evidence" value="ECO:0007669"/>
    <property type="project" value="InterPro"/>
</dbReference>
<reference evidence="11 12" key="1">
    <citation type="journal article" date="2018" name="Front. Plant Sci.">
        <title>Red Clover (Trifolium pratense) and Zigzag Clover (T. medium) - A Picture of Genomic Similarities and Differences.</title>
        <authorList>
            <person name="Dluhosova J."/>
            <person name="Istvanek J."/>
            <person name="Nedelnik J."/>
            <person name="Repkova J."/>
        </authorList>
    </citation>
    <scope>NUCLEOTIDE SEQUENCE [LARGE SCALE GENOMIC DNA]</scope>
    <source>
        <strain evidence="12">cv. 10/8</strain>
        <tissue evidence="11">Leaf</tissue>
    </source>
</reference>
<proteinExistence type="inferred from homology"/>
<feature type="compositionally biased region" description="Polar residues" evidence="8">
    <location>
        <begin position="14"/>
        <end position="23"/>
    </location>
</feature>
<gene>
    <name evidence="11" type="ORF">A2U01_0016162</name>
</gene>
<feature type="transmembrane region" description="Helical" evidence="9">
    <location>
        <begin position="218"/>
        <end position="251"/>
    </location>
</feature>
<dbReference type="PROSITE" id="PS50929">
    <property type="entry name" value="ABC_TM1F"/>
    <property type="match status" value="1"/>
</dbReference>
<dbReference type="PANTHER" id="PTHR45136">
    <property type="entry name" value="ABC TRANSPORTER DOMAIN-CONTAINING PROTEIN"/>
    <property type="match status" value="1"/>
</dbReference>
<keyword evidence="7" id="KW-0325">Glycoprotein</keyword>
<evidence type="ECO:0000313" key="12">
    <source>
        <dbReference type="Proteomes" id="UP000265520"/>
    </source>
</evidence>
<sequence length="252" mass="28197">MRLPELPKIDIQSVPRQKSNGSDPESPISPFLTSDPKKERSHSQTFSRPHSHSDDASVTTREKREARKRKPPSLQKLIELSFAEWLYALLGSIGAAAFGSFNPLLAYVVGLVVAAYYRIDDQHHLAQEVDKWCLIIGCMGIVTVIANFLQHFYFGIMGEKMTERVRRMMFSAMLRNEVGWFDDEENSADNLSMRLANDATFVRAAFSNRLSIFIQDSAAVIVGLLIGAVLHWRLALVAFATLPILCISAVAQ</sequence>
<feature type="transmembrane region" description="Helical" evidence="9">
    <location>
        <begin position="104"/>
        <end position="120"/>
    </location>
</feature>
<dbReference type="GO" id="GO:0016020">
    <property type="term" value="C:membrane"/>
    <property type="evidence" value="ECO:0007669"/>
    <property type="project" value="InterPro"/>
</dbReference>